<accession>A0A5C0VH29</accession>
<organism evidence="3 4">
    <name type="scientific">Pedobacter aquae</name>
    <dbReference type="NCBI Taxonomy" id="2605747"/>
    <lineage>
        <taxon>Bacteria</taxon>
        <taxon>Pseudomonadati</taxon>
        <taxon>Bacteroidota</taxon>
        <taxon>Sphingobacteriia</taxon>
        <taxon>Sphingobacteriales</taxon>
        <taxon>Sphingobacteriaceae</taxon>
        <taxon>Pedobacter</taxon>
    </lineage>
</organism>
<protein>
    <submittedName>
        <fullName evidence="3">Fatty acid desaturase</fullName>
    </submittedName>
</protein>
<dbReference type="KEGG" id="pej:FYC62_10455"/>
<evidence type="ECO:0000313" key="4">
    <source>
        <dbReference type="Proteomes" id="UP000323653"/>
    </source>
</evidence>
<sequence>MNKKSHKGLFIALLVIALWFCSLSFFLNFEVNFSNPLIYIFILIQAHLYTGLFITAHDAMHGTVYSANRGLNNLIGQICTALYAAFPFKALNAKHHLHHSHVHSHDDPDYHHGNFFQWYFHFITQYITWWEIVFMAIIFNILKLWFDEVNLVLFWVIPSLISTLQLFYFGTYLPHKGEHDNKHQSRSQKRNHFLAFISCYFFGYHYEHHDSPGTPWWQLWILKDKANHI</sequence>
<dbReference type="Proteomes" id="UP000323653">
    <property type="component" value="Chromosome"/>
</dbReference>
<dbReference type="AlphaFoldDB" id="A0A5C0VH29"/>
<evidence type="ECO:0000259" key="2">
    <source>
        <dbReference type="Pfam" id="PF00487"/>
    </source>
</evidence>
<proteinExistence type="predicted"/>
<name>A0A5C0VH29_9SPHI</name>
<feature type="transmembrane region" description="Helical" evidence="1">
    <location>
        <begin position="126"/>
        <end position="146"/>
    </location>
</feature>
<reference evidence="3 4" key="1">
    <citation type="submission" date="2019-08" db="EMBL/GenBank/DDBJ databases">
        <title>Pedobacter sp. nov., isolated from Han river, South Korea.</title>
        <authorList>
            <person name="Lee D.-H."/>
            <person name="Kim Y.-S."/>
            <person name="Hwang E.-M."/>
            <person name="Le Tran T.C."/>
            <person name="Cha C.-J."/>
        </authorList>
    </citation>
    <scope>NUCLEOTIDE SEQUENCE [LARGE SCALE GENOMIC DNA]</scope>
    <source>
        <strain evidence="3 4">CJ43</strain>
    </source>
</reference>
<dbReference type="EMBL" id="CP043329">
    <property type="protein sequence ID" value="QEK52028.1"/>
    <property type="molecule type" value="Genomic_DNA"/>
</dbReference>
<dbReference type="RefSeq" id="WP_149074891.1">
    <property type="nucleotide sequence ID" value="NZ_CP043329.1"/>
</dbReference>
<dbReference type="GO" id="GO:0006629">
    <property type="term" value="P:lipid metabolic process"/>
    <property type="evidence" value="ECO:0007669"/>
    <property type="project" value="InterPro"/>
</dbReference>
<dbReference type="Pfam" id="PF00487">
    <property type="entry name" value="FA_desaturase"/>
    <property type="match status" value="1"/>
</dbReference>
<keyword evidence="4" id="KW-1185">Reference proteome</keyword>
<feature type="transmembrane region" description="Helical" evidence="1">
    <location>
        <begin position="36"/>
        <end position="56"/>
    </location>
</feature>
<keyword evidence="1" id="KW-0472">Membrane</keyword>
<feature type="domain" description="Fatty acid desaturase" evidence="2">
    <location>
        <begin position="125"/>
        <end position="219"/>
    </location>
</feature>
<gene>
    <name evidence="3" type="ORF">FYC62_10455</name>
</gene>
<keyword evidence="1" id="KW-0812">Transmembrane</keyword>
<feature type="transmembrane region" description="Helical" evidence="1">
    <location>
        <begin position="152"/>
        <end position="170"/>
    </location>
</feature>
<dbReference type="InterPro" id="IPR005804">
    <property type="entry name" value="FA_desaturase_dom"/>
</dbReference>
<keyword evidence="1" id="KW-1133">Transmembrane helix</keyword>
<evidence type="ECO:0000256" key="1">
    <source>
        <dbReference type="SAM" id="Phobius"/>
    </source>
</evidence>
<evidence type="ECO:0000313" key="3">
    <source>
        <dbReference type="EMBL" id="QEK52028.1"/>
    </source>
</evidence>